<dbReference type="InterPro" id="IPR001005">
    <property type="entry name" value="SANT/Myb"/>
</dbReference>
<evidence type="ECO:0000259" key="14">
    <source>
        <dbReference type="PROSITE" id="PS52032"/>
    </source>
</evidence>
<evidence type="ECO:0000256" key="9">
    <source>
        <dbReference type="SAM" id="MobiDB-lite"/>
    </source>
</evidence>
<dbReference type="InterPro" id="IPR032451">
    <property type="entry name" value="SMARCC_C"/>
</dbReference>
<keyword evidence="3" id="KW-0862">Zinc</keyword>
<evidence type="ECO:0000259" key="11">
    <source>
        <dbReference type="PROSITE" id="PS50172"/>
    </source>
</evidence>
<reference evidence="15 16" key="1">
    <citation type="submission" date="2016-07" db="EMBL/GenBank/DDBJ databases">
        <title>Pervasive Adenine N6-methylation of Active Genes in Fungi.</title>
        <authorList>
            <consortium name="DOE Joint Genome Institute"/>
            <person name="Mondo S.J."/>
            <person name="Dannebaum R.O."/>
            <person name="Kuo R.C."/>
            <person name="Labutti K."/>
            <person name="Haridas S."/>
            <person name="Kuo A."/>
            <person name="Salamov A."/>
            <person name="Ahrendt S.R."/>
            <person name="Lipzen A."/>
            <person name="Sullivan W."/>
            <person name="Andreopoulos W.B."/>
            <person name="Clum A."/>
            <person name="Lindquist E."/>
            <person name="Daum C."/>
            <person name="Ramamoorthy G.K."/>
            <person name="Gryganskyi A."/>
            <person name="Culley D."/>
            <person name="Magnuson J.K."/>
            <person name="James T.Y."/>
            <person name="O'Malley M.A."/>
            <person name="Stajich J.E."/>
            <person name="Spatafora J.W."/>
            <person name="Visel A."/>
            <person name="Grigoriev I.V."/>
        </authorList>
    </citation>
    <scope>NUCLEOTIDE SEQUENCE [LARGE SCALE GENOMIC DNA]</scope>
    <source>
        <strain evidence="15 16">NRRL 3116</strain>
    </source>
</reference>
<evidence type="ECO:0000256" key="2">
    <source>
        <dbReference type="ARBA" id="ARBA00022771"/>
    </source>
</evidence>
<dbReference type="PROSITE" id="PS50934">
    <property type="entry name" value="SWIRM"/>
    <property type="match status" value="1"/>
</dbReference>
<dbReference type="AlphaFoldDB" id="A0A1Y2GLG3"/>
<proteinExistence type="predicted"/>
<keyword evidence="2" id="KW-0863">Zinc-finger</keyword>
<dbReference type="Gene3D" id="1.10.10.60">
    <property type="entry name" value="Homeodomain-like"/>
    <property type="match status" value="1"/>
</dbReference>
<dbReference type="InterPro" id="IPR036420">
    <property type="entry name" value="BRCT_dom_sf"/>
</dbReference>
<dbReference type="PROSITE" id="PS52032">
    <property type="entry name" value="MARR_BRCT_CHROMO"/>
    <property type="match status" value="1"/>
</dbReference>
<feature type="domain" description="Myb-like" evidence="10">
    <location>
        <begin position="676"/>
        <end position="719"/>
    </location>
</feature>
<keyword evidence="4" id="KW-0805">Transcription regulation</keyword>
<dbReference type="PANTHER" id="PTHR12802">
    <property type="entry name" value="SWI/SNF COMPLEX-RELATED"/>
    <property type="match status" value="1"/>
</dbReference>
<dbReference type="SUPFAM" id="SSF46689">
    <property type="entry name" value="Homeodomain-like"/>
    <property type="match status" value="2"/>
</dbReference>
<dbReference type="SUPFAM" id="SSF57850">
    <property type="entry name" value="RING/U-box"/>
    <property type="match status" value="1"/>
</dbReference>
<evidence type="ECO:0000313" key="15">
    <source>
        <dbReference type="EMBL" id="ORZ14380.1"/>
    </source>
</evidence>
<dbReference type="FunFam" id="1.10.10.60:FF:000014">
    <property type="entry name" value="SWI/SNF complex subunit SMARCC2 isoform C"/>
    <property type="match status" value="1"/>
</dbReference>
<evidence type="ECO:0000256" key="4">
    <source>
        <dbReference type="ARBA" id="ARBA00023015"/>
    </source>
</evidence>
<feature type="region of interest" description="Disordered" evidence="9">
    <location>
        <begin position="792"/>
        <end position="821"/>
    </location>
</feature>
<keyword evidence="5" id="KW-0238">DNA-binding</keyword>
<dbReference type="SMART" id="SM00717">
    <property type="entry name" value="SANT"/>
    <property type="match status" value="1"/>
</dbReference>
<dbReference type="Proteomes" id="UP000193648">
    <property type="component" value="Unassembled WGS sequence"/>
</dbReference>
<dbReference type="InParanoid" id="A0A1Y2GLG3"/>
<name>A0A1Y2GLG3_9FUNG</name>
<dbReference type="GeneID" id="33566234"/>
<feature type="region of interest" description="Disordered" evidence="9">
    <location>
        <begin position="265"/>
        <end position="348"/>
    </location>
</feature>
<evidence type="ECO:0000256" key="3">
    <source>
        <dbReference type="ARBA" id="ARBA00022833"/>
    </source>
</evidence>
<dbReference type="PROSITE" id="PS51293">
    <property type="entry name" value="SANT"/>
    <property type="match status" value="1"/>
</dbReference>
<dbReference type="FunFam" id="1.10.10.10:FF:000020">
    <property type="entry name" value="SWI/SNF complex subunit SMARCC2 isoform c"/>
    <property type="match status" value="1"/>
</dbReference>
<dbReference type="Pfam" id="PF00569">
    <property type="entry name" value="ZZ"/>
    <property type="match status" value="1"/>
</dbReference>
<dbReference type="GO" id="GO:0016514">
    <property type="term" value="C:SWI/SNF complex"/>
    <property type="evidence" value="ECO:0007669"/>
    <property type="project" value="TreeGrafter"/>
</dbReference>
<accession>A0A1Y2GLG3</accession>
<dbReference type="PANTHER" id="PTHR12802:SF41">
    <property type="entry name" value="BRAHMA ASSOCIATED PROTEIN 155 KDA"/>
    <property type="match status" value="1"/>
</dbReference>
<feature type="coiled-coil region" evidence="8">
    <location>
        <begin position="877"/>
        <end position="914"/>
    </location>
</feature>
<dbReference type="CDD" id="cd02336">
    <property type="entry name" value="ZZ_RSC8"/>
    <property type="match status" value="1"/>
</dbReference>
<dbReference type="PROSITE" id="PS50172">
    <property type="entry name" value="BRCT"/>
    <property type="match status" value="1"/>
</dbReference>
<evidence type="ECO:0000259" key="13">
    <source>
        <dbReference type="PROSITE" id="PS51293"/>
    </source>
</evidence>
<dbReference type="InterPro" id="IPR049898">
    <property type="entry name" value="MARR_BRCT_CHROMO"/>
</dbReference>
<keyword evidence="1" id="KW-0479">Metal-binding</keyword>
<evidence type="ECO:0000259" key="10">
    <source>
        <dbReference type="PROSITE" id="PS50090"/>
    </source>
</evidence>
<dbReference type="InterPro" id="IPR043145">
    <property type="entry name" value="Znf_ZZ_sf"/>
</dbReference>
<dbReference type="OrthoDB" id="118550at2759"/>
<dbReference type="Pfam" id="PF00249">
    <property type="entry name" value="Myb_DNA-binding"/>
    <property type="match status" value="1"/>
</dbReference>
<feature type="compositionally biased region" description="Polar residues" evidence="9">
    <location>
        <begin position="271"/>
        <end position="292"/>
    </location>
</feature>
<comment type="caution">
    <text evidence="15">The sequence shown here is derived from an EMBL/GenBank/DDBJ whole genome shotgun (WGS) entry which is preliminary data.</text>
</comment>
<dbReference type="PROSITE" id="PS50090">
    <property type="entry name" value="MYB_LIKE"/>
    <property type="match status" value="1"/>
</dbReference>
<evidence type="ECO:0000256" key="6">
    <source>
        <dbReference type="ARBA" id="ARBA00023163"/>
    </source>
</evidence>
<evidence type="ECO:0000256" key="7">
    <source>
        <dbReference type="ARBA" id="ARBA00023242"/>
    </source>
</evidence>
<dbReference type="Pfam" id="PF16495">
    <property type="entry name" value="SWIRM-assoc_1"/>
    <property type="match status" value="1"/>
</dbReference>
<sequence length="996" mass="112193">MAARRKSGGADARFYESPDTIAQFERIKDELVRELNKRHPGSDVLLTARELSNFTHALQQFQEDVLGTNNAHLLPSASARIPAKVFRCDVINGSSAIYKALRAAYEYRFAQGWRRWDLSSAARRSQNLELIAHIRQELISQGVIKNPVVAFDDSISEEEREKLESSVERLGGTITSDLDQATHIIHHSSEELESPEGEEWLRTLEKKDGKVLVHYWYYPDSYDEWLLETSSEFMDPEPAPEHTGAWNISARWIRDSEKYNEWMNEEDYEPSSDQASDQESTASSPAPSNQRFGSKRDNSDKTEPNPKRLKRSSSVTPLDLQPDYPGLQVVSLEENAPRGRGSKKNEYEPIIGGDLANIPTIDENILPSRSVSPKNAEAVETVSLQMDLDQMGKEDKGEANPAIVEGGGATEDVGNANQVDAERSRLEEEARQYLSPQSQEVIIPSYAAWFSLSKIHEIEQKSLPEFFNFKNRSKTPTVYKDYRDFMVNTYRLNPSEYLTVTACRRNLAGDVCAIIRVHAFLEQWGLINYQTDPDTRPSTVGPSFTGHFRIAADTPKGLQPFQSRVMPSETAETVDIKSNNEHTGTTKLDPNLALRRNIYTSRPELSSKDNDENAEKKHRFNCFTCGVDCSKNRYHSIKTKNFELCSNCFTQGRFPSTMASGDFIRFQSQHHSADEPWTDQETLLLLEGLEMYGEDWNIIADHVGTRGREQCILHFLQLPIEDPYLESPAQDQLGSRRSQKLPFSESENPVMSVVAFLASVVNPGVAVAAAQSALKTLALAKNDVKTLTEYEATQAIPESSMDMDKSSREEDTNTDRSKEDIDMSDTNASLKEAKANDIEGIPHSILEKAAAAALGSAAAKAKALADYEEREIQRLVTVVVEMQLKKLELKLQQFEELETILDTEKKDLERQREQLYLNRLMMKESIMSMQEKVILARQMGDPRVFANVTVPLGNVAGTGTLFKNETIVRQQQDLGQVAKHPSRDQQDLQVVIQPLP</sequence>
<feature type="compositionally biased region" description="Basic and acidic residues" evidence="9">
    <location>
        <begin position="294"/>
        <end position="306"/>
    </location>
</feature>
<dbReference type="STRING" id="64571.A0A1Y2GLG3"/>
<dbReference type="InterPro" id="IPR036388">
    <property type="entry name" value="WH-like_DNA-bd_sf"/>
</dbReference>
<dbReference type="InterPro" id="IPR001357">
    <property type="entry name" value="BRCT_dom"/>
</dbReference>
<evidence type="ECO:0000256" key="8">
    <source>
        <dbReference type="SAM" id="Coils"/>
    </source>
</evidence>
<dbReference type="InterPro" id="IPR041984">
    <property type="entry name" value="Rsc8/Ssr1/Ssr2_ZZ"/>
</dbReference>
<evidence type="ECO:0000256" key="1">
    <source>
        <dbReference type="ARBA" id="ARBA00022723"/>
    </source>
</evidence>
<dbReference type="RefSeq" id="XP_021880858.1">
    <property type="nucleotide sequence ID" value="XM_022024390.1"/>
</dbReference>
<dbReference type="InterPro" id="IPR032450">
    <property type="entry name" value="SMARCC_N"/>
</dbReference>
<dbReference type="Pfam" id="PF04433">
    <property type="entry name" value="SWIRM"/>
    <property type="match status" value="1"/>
</dbReference>
<keyword evidence="7" id="KW-0539">Nucleus</keyword>
<feature type="compositionally biased region" description="Basic and acidic residues" evidence="9">
    <location>
        <begin position="802"/>
        <end position="821"/>
    </location>
</feature>
<feature type="domain" description="SWIRM" evidence="12">
    <location>
        <begin position="441"/>
        <end position="538"/>
    </location>
</feature>
<dbReference type="Gene3D" id="3.40.50.10190">
    <property type="entry name" value="BRCT domain"/>
    <property type="match status" value="1"/>
</dbReference>
<evidence type="ECO:0000313" key="16">
    <source>
        <dbReference type="Proteomes" id="UP000193648"/>
    </source>
</evidence>
<dbReference type="Pfam" id="PF16496">
    <property type="entry name" value="SWIRM-assoc_2"/>
    <property type="match status" value="1"/>
</dbReference>
<dbReference type="InterPro" id="IPR017884">
    <property type="entry name" value="SANT_dom"/>
</dbReference>
<dbReference type="GO" id="GO:0045893">
    <property type="term" value="P:positive regulation of DNA-templated transcription"/>
    <property type="evidence" value="ECO:0007669"/>
    <property type="project" value="TreeGrafter"/>
</dbReference>
<dbReference type="EMBL" id="MCFF01000021">
    <property type="protein sequence ID" value="ORZ14380.1"/>
    <property type="molecule type" value="Genomic_DNA"/>
</dbReference>
<organism evidence="15 16">
    <name type="scientific">Lobosporangium transversale</name>
    <dbReference type="NCBI Taxonomy" id="64571"/>
    <lineage>
        <taxon>Eukaryota</taxon>
        <taxon>Fungi</taxon>
        <taxon>Fungi incertae sedis</taxon>
        <taxon>Mucoromycota</taxon>
        <taxon>Mortierellomycotina</taxon>
        <taxon>Mortierellomycetes</taxon>
        <taxon>Mortierellales</taxon>
        <taxon>Mortierellaceae</taxon>
        <taxon>Lobosporangium</taxon>
    </lineage>
</organism>
<feature type="domain" description="BRCT" evidence="11">
    <location>
        <begin position="139"/>
        <end position="218"/>
    </location>
</feature>
<evidence type="ECO:0008006" key="17">
    <source>
        <dbReference type="Google" id="ProtNLM"/>
    </source>
</evidence>
<dbReference type="InterPro" id="IPR007526">
    <property type="entry name" value="SWIRM"/>
</dbReference>
<gene>
    <name evidence="15" type="ORF">BCR41DRAFT_354778</name>
</gene>
<feature type="domain" description="SANT" evidence="13">
    <location>
        <begin position="672"/>
        <end position="723"/>
    </location>
</feature>
<keyword evidence="16" id="KW-1185">Reference proteome</keyword>
<dbReference type="Gene3D" id="1.10.10.10">
    <property type="entry name" value="Winged helix-like DNA-binding domain superfamily/Winged helix DNA-binding domain"/>
    <property type="match status" value="1"/>
</dbReference>
<dbReference type="GO" id="GO:0042393">
    <property type="term" value="F:histone binding"/>
    <property type="evidence" value="ECO:0007669"/>
    <property type="project" value="TreeGrafter"/>
</dbReference>
<dbReference type="FunCoup" id="A0A1Y2GLG3">
    <property type="interactions" value="76"/>
</dbReference>
<dbReference type="InterPro" id="IPR009057">
    <property type="entry name" value="Homeodomain-like_sf"/>
</dbReference>
<dbReference type="SUPFAM" id="SSF52113">
    <property type="entry name" value="BRCT domain"/>
    <property type="match status" value="1"/>
</dbReference>
<keyword evidence="6" id="KW-0804">Transcription</keyword>
<dbReference type="CDD" id="cd00167">
    <property type="entry name" value="SANT"/>
    <property type="match status" value="1"/>
</dbReference>
<dbReference type="Gene3D" id="3.30.60.90">
    <property type="match status" value="1"/>
</dbReference>
<protein>
    <recommendedName>
        <fullName evidence="17">SWIRM domain-domain-containing protein</fullName>
    </recommendedName>
</protein>
<evidence type="ECO:0000259" key="12">
    <source>
        <dbReference type="PROSITE" id="PS50934"/>
    </source>
</evidence>
<feature type="domain" description="Chromo" evidence="14">
    <location>
        <begin position="1"/>
        <end position="283"/>
    </location>
</feature>
<evidence type="ECO:0000256" key="5">
    <source>
        <dbReference type="ARBA" id="ARBA00023125"/>
    </source>
</evidence>
<dbReference type="SMART" id="SM00291">
    <property type="entry name" value="ZnF_ZZ"/>
    <property type="match status" value="1"/>
</dbReference>
<keyword evidence="8" id="KW-0175">Coiled coil</keyword>
<dbReference type="GO" id="GO:0003677">
    <property type="term" value="F:DNA binding"/>
    <property type="evidence" value="ECO:0007669"/>
    <property type="project" value="UniProtKB-KW"/>
</dbReference>
<dbReference type="GO" id="GO:0008270">
    <property type="term" value="F:zinc ion binding"/>
    <property type="evidence" value="ECO:0007669"/>
    <property type="project" value="UniProtKB-KW"/>
</dbReference>
<dbReference type="InterPro" id="IPR000433">
    <property type="entry name" value="Znf_ZZ"/>
</dbReference>